<dbReference type="SUPFAM" id="SSF54236">
    <property type="entry name" value="Ubiquitin-like"/>
    <property type="match status" value="1"/>
</dbReference>
<dbReference type="AlphaFoldDB" id="A0AAV3AP89"/>
<proteinExistence type="predicted"/>
<keyword evidence="9" id="KW-1185">Reference proteome</keyword>
<accession>A0AAV3AP89</accession>
<comment type="caution">
    <text evidence="8">The sequence shown here is derived from an EMBL/GenBank/DDBJ whole genome shotgun (WGS) entry which is preliminary data.</text>
</comment>
<dbReference type="EMBL" id="DYDO01000002">
    <property type="protein sequence ID" value="DBA30896.1"/>
    <property type="molecule type" value="Genomic_DNA"/>
</dbReference>
<name>A0AAV3AP89_PYXAD</name>
<comment type="function">
    <text evidence="5">Regulates G protein-coupled receptor signaling cascades, including signaling downstream of the N-formylpeptide chemoattractant receptors and leukotriene receptors. Inhibits B cell chemotaxis. Inhibits signal transduction by increasing the GTPase activity of G protein alpha subunits, thereby driving them into their inactive GDP-bound form.</text>
</comment>
<dbReference type="PROSITE" id="PS50898">
    <property type="entry name" value="RBD"/>
    <property type="match status" value="1"/>
</dbReference>
<evidence type="ECO:0000313" key="8">
    <source>
        <dbReference type="EMBL" id="DBA30896.1"/>
    </source>
</evidence>
<dbReference type="GO" id="GO:0007165">
    <property type="term" value="P:signal transduction"/>
    <property type="evidence" value="ECO:0007669"/>
    <property type="project" value="InterPro"/>
</dbReference>
<dbReference type="GO" id="GO:0005096">
    <property type="term" value="F:GTPase activator activity"/>
    <property type="evidence" value="ECO:0007669"/>
    <property type="project" value="UniProtKB-KW"/>
</dbReference>
<dbReference type="GO" id="GO:0051301">
    <property type="term" value="P:cell division"/>
    <property type="evidence" value="ECO:0007669"/>
    <property type="project" value="TreeGrafter"/>
</dbReference>
<dbReference type="SMART" id="SM00455">
    <property type="entry name" value="RBD"/>
    <property type="match status" value="1"/>
</dbReference>
<dbReference type="FunFam" id="1.10.167.10:FF:000001">
    <property type="entry name" value="Putative regulator of g-protein signaling 12"/>
    <property type="match status" value="1"/>
</dbReference>
<dbReference type="GO" id="GO:0008277">
    <property type="term" value="P:regulation of G protein-coupled receptor signaling pathway"/>
    <property type="evidence" value="ECO:0007669"/>
    <property type="project" value="TreeGrafter"/>
</dbReference>
<dbReference type="InterPro" id="IPR003116">
    <property type="entry name" value="RBD_dom"/>
</dbReference>
<dbReference type="GO" id="GO:0005886">
    <property type="term" value="C:plasma membrane"/>
    <property type="evidence" value="ECO:0007669"/>
    <property type="project" value="TreeGrafter"/>
</dbReference>
<protein>
    <recommendedName>
        <fullName evidence="10">Regulator of G-protein signaling 14</fullName>
    </recommendedName>
</protein>
<comment type="subcellular location">
    <subcellularLocation>
        <location evidence="1">Cytoplasm</location>
    </subcellularLocation>
</comment>
<keyword evidence="3" id="KW-0963">Cytoplasm</keyword>
<organism evidence="8 9">
    <name type="scientific">Pyxicephalus adspersus</name>
    <name type="common">African bullfrog</name>
    <dbReference type="NCBI Taxonomy" id="30357"/>
    <lineage>
        <taxon>Eukaryota</taxon>
        <taxon>Metazoa</taxon>
        <taxon>Chordata</taxon>
        <taxon>Craniata</taxon>
        <taxon>Vertebrata</taxon>
        <taxon>Euteleostomi</taxon>
        <taxon>Amphibia</taxon>
        <taxon>Batrachia</taxon>
        <taxon>Anura</taxon>
        <taxon>Neobatrachia</taxon>
        <taxon>Ranoidea</taxon>
        <taxon>Pyxicephalidae</taxon>
        <taxon>Pyxicephalinae</taxon>
        <taxon>Pyxicephalus</taxon>
    </lineage>
</organism>
<feature type="domain" description="RBD" evidence="7">
    <location>
        <begin position="295"/>
        <end position="370"/>
    </location>
</feature>
<evidence type="ECO:0000256" key="5">
    <source>
        <dbReference type="ARBA" id="ARBA00053238"/>
    </source>
</evidence>
<dbReference type="SMART" id="SM00315">
    <property type="entry name" value="RGS"/>
    <property type="match status" value="1"/>
</dbReference>
<evidence type="ECO:0000259" key="6">
    <source>
        <dbReference type="PROSITE" id="PS50132"/>
    </source>
</evidence>
<dbReference type="InterPro" id="IPR024066">
    <property type="entry name" value="RGS_subdom1/3"/>
</dbReference>
<dbReference type="Gene3D" id="3.10.20.90">
    <property type="entry name" value="Phosphatidylinositol 3-kinase Catalytic Subunit, Chain A, domain 1"/>
    <property type="match status" value="1"/>
</dbReference>
<sequence length="506" mass="56415">MPGKMKHLEVPNGRLVLAVSDGELHNADLDGRGSDHSLNSLPSVQTAGFASDRSVASWAVSFERLLQDPVGIEYFTEFLNKEYSAENIHFWKDCEKYQNISEDDTEQLLHESQRIYNEYLSSSALCPVNVDQQAIITEEMLKKPSPHLFKKQQQQIFNLMKFDSYARFVKSPLYQECMLSEVEGRPLPTISCCSAAGGCSLFDPGAIKKKKLRPGKSLPLDVEAAASDGIEGFKIHRRSFKKKDRRANAKGDTFLGIPNIMLLFALSTIFKILMFYNENSRTNSLERESEWKHIKYCCVYLPDGTASLTAVKPGLNIREMLTGVCEKRGYSPNDVKVYLAGHDQIGEPHAVDQGKTVSQVAGLTLTLHSFSGLVEMLNRVQSTRADDQRGLLSKEDLVLPEFLKPPRDGTFDGFHMACTCGDTELLHTDHHLESSTENCREETHHTNIRSPSPETVCLSLIEDSINPLAETSGTKSKTPTVTISDLSLESTVIKEKPHAENNNGVM</sequence>
<evidence type="ECO:0008006" key="10">
    <source>
        <dbReference type="Google" id="ProtNLM"/>
    </source>
</evidence>
<keyword evidence="4" id="KW-0677">Repeat</keyword>
<evidence type="ECO:0000256" key="1">
    <source>
        <dbReference type="ARBA" id="ARBA00004496"/>
    </source>
</evidence>
<feature type="domain" description="RGS" evidence="6">
    <location>
        <begin position="61"/>
        <end position="178"/>
    </location>
</feature>
<dbReference type="Proteomes" id="UP001181693">
    <property type="component" value="Unassembled WGS sequence"/>
</dbReference>
<dbReference type="Pfam" id="PF00615">
    <property type="entry name" value="RGS"/>
    <property type="match status" value="1"/>
</dbReference>
<evidence type="ECO:0000256" key="2">
    <source>
        <dbReference type="ARBA" id="ARBA00022468"/>
    </source>
</evidence>
<dbReference type="PANTHER" id="PTHR45945">
    <property type="entry name" value="REGULATOR OF G-PROTEIN SIGNALING LOCO"/>
    <property type="match status" value="1"/>
</dbReference>
<dbReference type="Pfam" id="PF02196">
    <property type="entry name" value="RBD"/>
    <property type="match status" value="1"/>
</dbReference>
<dbReference type="InterPro" id="IPR029071">
    <property type="entry name" value="Ubiquitin-like_domsf"/>
</dbReference>
<dbReference type="SMART" id="SM00390">
    <property type="entry name" value="GoLoco"/>
    <property type="match status" value="1"/>
</dbReference>
<dbReference type="SUPFAM" id="SSF48097">
    <property type="entry name" value="Regulator of G-protein signaling, RGS"/>
    <property type="match status" value="1"/>
</dbReference>
<dbReference type="InterPro" id="IPR046995">
    <property type="entry name" value="RGS10/12/14-like"/>
</dbReference>
<dbReference type="GO" id="GO:0005737">
    <property type="term" value="C:cytoplasm"/>
    <property type="evidence" value="ECO:0007669"/>
    <property type="project" value="UniProtKB-SubCell"/>
</dbReference>
<dbReference type="Pfam" id="PF02188">
    <property type="entry name" value="GoLoco"/>
    <property type="match status" value="1"/>
</dbReference>
<dbReference type="InterPro" id="IPR003109">
    <property type="entry name" value="GoLoco_motif"/>
</dbReference>
<evidence type="ECO:0000256" key="4">
    <source>
        <dbReference type="ARBA" id="ARBA00022737"/>
    </source>
</evidence>
<dbReference type="GO" id="GO:0007051">
    <property type="term" value="P:spindle organization"/>
    <property type="evidence" value="ECO:0007669"/>
    <property type="project" value="TreeGrafter"/>
</dbReference>
<keyword evidence="2" id="KW-0343">GTPase activation</keyword>
<dbReference type="PANTHER" id="PTHR45945:SF2">
    <property type="entry name" value="REGULATOR OF G-PROTEIN SIGNALING 14"/>
    <property type="match status" value="1"/>
</dbReference>
<dbReference type="Gene3D" id="1.10.167.10">
    <property type="entry name" value="Regulator of G-protein Signalling 4, domain 2"/>
    <property type="match status" value="1"/>
</dbReference>
<dbReference type="InterPro" id="IPR044926">
    <property type="entry name" value="RGS_subdomain_2"/>
</dbReference>
<dbReference type="Gene3D" id="1.10.196.10">
    <property type="match status" value="1"/>
</dbReference>
<evidence type="ECO:0000259" key="7">
    <source>
        <dbReference type="PROSITE" id="PS50898"/>
    </source>
</evidence>
<reference evidence="8" key="1">
    <citation type="thesis" date="2020" institute="ProQuest LLC" country="789 East Eisenhower Parkway, Ann Arbor, MI, USA">
        <title>Comparative Genomics and Chromosome Evolution.</title>
        <authorList>
            <person name="Mudd A.B."/>
        </authorList>
    </citation>
    <scope>NUCLEOTIDE SEQUENCE</scope>
    <source>
        <strain evidence="8">1538</strain>
        <tissue evidence="8">Blood</tissue>
    </source>
</reference>
<dbReference type="PROSITE" id="PS50877">
    <property type="entry name" value="GOLOCO"/>
    <property type="match status" value="1"/>
</dbReference>
<dbReference type="InterPro" id="IPR016137">
    <property type="entry name" value="RGS"/>
</dbReference>
<dbReference type="PRINTS" id="PR01301">
    <property type="entry name" value="RGSPROTEIN"/>
</dbReference>
<dbReference type="InterPro" id="IPR036305">
    <property type="entry name" value="RGS_sf"/>
</dbReference>
<dbReference type="PROSITE" id="PS50132">
    <property type="entry name" value="RGS"/>
    <property type="match status" value="1"/>
</dbReference>
<gene>
    <name evidence="8" type="ORF">GDO54_006824</name>
</gene>
<evidence type="ECO:0000313" key="9">
    <source>
        <dbReference type="Proteomes" id="UP001181693"/>
    </source>
</evidence>
<dbReference type="GO" id="GO:0005634">
    <property type="term" value="C:nucleus"/>
    <property type="evidence" value="ECO:0007669"/>
    <property type="project" value="TreeGrafter"/>
</dbReference>
<evidence type="ECO:0000256" key="3">
    <source>
        <dbReference type="ARBA" id="ARBA00022490"/>
    </source>
</evidence>